<accession>A0A2P5AV31</accession>
<protein>
    <submittedName>
        <fullName evidence="1">Uncharacterized protein</fullName>
    </submittedName>
</protein>
<evidence type="ECO:0000313" key="1">
    <source>
        <dbReference type="EMBL" id="PON40420.1"/>
    </source>
</evidence>
<dbReference type="AlphaFoldDB" id="A0A2P5AV31"/>
<proteinExistence type="predicted"/>
<dbReference type="Proteomes" id="UP000237105">
    <property type="component" value="Unassembled WGS sequence"/>
</dbReference>
<sequence>MIWLELDKLLFPEDAHRMSQMGPSKACESVTLSLLKEINSLIQHLKDAESANEFLCVDNEKFRKAELKARRLLKKSKTSSNELHCMCHYEIADLKDRLYNIALETEIDIRAMSM</sequence>
<keyword evidence="2" id="KW-1185">Reference proteome</keyword>
<organism evidence="1 2">
    <name type="scientific">Parasponia andersonii</name>
    <name type="common">Sponia andersonii</name>
    <dbReference type="NCBI Taxonomy" id="3476"/>
    <lineage>
        <taxon>Eukaryota</taxon>
        <taxon>Viridiplantae</taxon>
        <taxon>Streptophyta</taxon>
        <taxon>Embryophyta</taxon>
        <taxon>Tracheophyta</taxon>
        <taxon>Spermatophyta</taxon>
        <taxon>Magnoliopsida</taxon>
        <taxon>eudicotyledons</taxon>
        <taxon>Gunneridae</taxon>
        <taxon>Pentapetalae</taxon>
        <taxon>rosids</taxon>
        <taxon>fabids</taxon>
        <taxon>Rosales</taxon>
        <taxon>Cannabaceae</taxon>
        <taxon>Parasponia</taxon>
    </lineage>
</organism>
<reference evidence="2" key="1">
    <citation type="submission" date="2016-06" db="EMBL/GenBank/DDBJ databases">
        <title>Parallel loss of symbiosis genes in relatives of nitrogen-fixing non-legume Parasponia.</title>
        <authorList>
            <person name="Van Velzen R."/>
            <person name="Holmer R."/>
            <person name="Bu F."/>
            <person name="Rutten L."/>
            <person name="Van Zeijl A."/>
            <person name="Liu W."/>
            <person name="Santuari L."/>
            <person name="Cao Q."/>
            <person name="Sharma T."/>
            <person name="Shen D."/>
            <person name="Roswanjaya Y."/>
            <person name="Wardhani T."/>
            <person name="Kalhor M.S."/>
            <person name="Jansen J."/>
            <person name="Van den Hoogen J."/>
            <person name="Gungor B."/>
            <person name="Hartog M."/>
            <person name="Hontelez J."/>
            <person name="Verver J."/>
            <person name="Yang W.-C."/>
            <person name="Schijlen E."/>
            <person name="Repin R."/>
            <person name="Schilthuizen M."/>
            <person name="Schranz E."/>
            <person name="Heidstra R."/>
            <person name="Miyata K."/>
            <person name="Fedorova E."/>
            <person name="Kohlen W."/>
            <person name="Bisseling T."/>
            <person name="Smit S."/>
            <person name="Geurts R."/>
        </authorList>
    </citation>
    <scope>NUCLEOTIDE SEQUENCE [LARGE SCALE GENOMIC DNA]</scope>
    <source>
        <strain evidence="2">cv. WU1-14</strain>
    </source>
</reference>
<evidence type="ECO:0000313" key="2">
    <source>
        <dbReference type="Proteomes" id="UP000237105"/>
    </source>
</evidence>
<dbReference type="EMBL" id="JXTB01000438">
    <property type="protein sequence ID" value="PON40420.1"/>
    <property type="molecule type" value="Genomic_DNA"/>
</dbReference>
<gene>
    <name evidence="1" type="ORF">PanWU01x14_297400</name>
</gene>
<name>A0A2P5AV31_PARAD</name>
<comment type="caution">
    <text evidence="1">The sequence shown here is derived from an EMBL/GenBank/DDBJ whole genome shotgun (WGS) entry which is preliminary data.</text>
</comment>